<dbReference type="EMBL" id="SNXC01000009">
    <property type="protein sequence ID" value="TDO99371.1"/>
    <property type="molecule type" value="Genomic_DNA"/>
</dbReference>
<reference evidence="4 5" key="1">
    <citation type="submission" date="2019-03" db="EMBL/GenBank/DDBJ databases">
        <title>Genomic Encyclopedia of Type Strains, Phase III (KMG-III): the genomes of soil and plant-associated and newly described type strains.</title>
        <authorList>
            <person name="Whitman W."/>
        </authorList>
    </citation>
    <scope>NUCLEOTIDE SEQUENCE [LARGE SCALE GENOMIC DNA]</scope>
    <source>
        <strain evidence="4 5">CECT 7378</strain>
    </source>
</reference>
<feature type="region of interest" description="Disordered" evidence="2">
    <location>
        <begin position="164"/>
        <end position="185"/>
    </location>
</feature>
<keyword evidence="1" id="KW-0175">Coiled coil</keyword>
<proteinExistence type="predicted"/>
<keyword evidence="3" id="KW-0812">Transmembrane</keyword>
<accession>A0A4R6MCJ3</accession>
<dbReference type="AlphaFoldDB" id="A0A4R6MCJ3"/>
<name>A0A4R6MCJ3_9GAMM</name>
<sequence>MSKNDVPKDEETKDKAEKKKLKLPLGLIIGFFMCFLISVGASSGISFFLSSSSVTESVTGEQSVEETLKALESQIAQQQQTISKLEQESSVLKTYLRHSSSTALKNILINQEENIQAYLAVMRQGIGDLSDLVPRGTDWANEYQYRTDLALKSSLERLNLLRLLKTGEPPSQSSTDEANQDSTEQ</sequence>
<dbReference type="Proteomes" id="UP000294656">
    <property type="component" value="Unassembled WGS sequence"/>
</dbReference>
<dbReference type="RefSeq" id="WP_243730170.1">
    <property type="nucleotide sequence ID" value="NZ_SNXC01000009.1"/>
</dbReference>
<feature type="transmembrane region" description="Helical" evidence="3">
    <location>
        <begin position="21"/>
        <end position="49"/>
    </location>
</feature>
<evidence type="ECO:0000256" key="3">
    <source>
        <dbReference type="SAM" id="Phobius"/>
    </source>
</evidence>
<evidence type="ECO:0000313" key="5">
    <source>
        <dbReference type="Proteomes" id="UP000294656"/>
    </source>
</evidence>
<keyword evidence="3" id="KW-1133">Transmembrane helix</keyword>
<gene>
    <name evidence="4" type="ORF">DFP79_0352</name>
</gene>
<feature type="compositionally biased region" description="Polar residues" evidence="2">
    <location>
        <begin position="169"/>
        <end position="185"/>
    </location>
</feature>
<evidence type="ECO:0000313" key="4">
    <source>
        <dbReference type="EMBL" id="TDO99371.1"/>
    </source>
</evidence>
<evidence type="ECO:0000256" key="2">
    <source>
        <dbReference type="SAM" id="MobiDB-lite"/>
    </source>
</evidence>
<keyword evidence="3" id="KW-0472">Membrane</keyword>
<protein>
    <submittedName>
        <fullName evidence="4">Uncharacterized protein</fullName>
    </submittedName>
</protein>
<organism evidence="4 5">
    <name type="scientific">Marinomonas balearica</name>
    <dbReference type="NCBI Taxonomy" id="491947"/>
    <lineage>
        <taxon>Bacteria</taxon>
        <taxon>Pseudomonadati</taxon>
        <taxon>Pseudomonadota</taxon>
        <taxon>Gammaproteobacteria</taxon>
        <taxon>Oceanospirillales</taxon>
        <taxon>Oceanospirillaceae</taxon>
        <taxon>Marinomonas</taxon>
    </lineage>
</organism>
<feature type="coiled-coil region" evidence="1">
    <location>
        <begin position="61"/>
        <end position="88"/>
    </location>
</feature>
<comment type="caution">
    <text evidence="4">The sequence shown here is derived from an EMBL/GenBank/DDBJ whole genome shotgun (WGS) entry which is preliminary data.</text>
</comment>
<evidence type="ECO:0000256" key="1">
    <source>
        <dbReference type="SAM" id="Coils"/>
    </source>
</evidence>
<keyword evidence="5" id="KW-1185">Reference proteome</keyword>